<reference evidence="3" key="1">
    <citation type="submission" date="2020-07" db="EMBL/GenBank/DDBJ databases">
        <title>The High-quality genome of the commercially important snow crab, Chionoecetes opilio.</title>
        <authorList>
            <person name="Jeong J.-H."/>
            <person name="Ryu S."/>
        </authorList>
    </citation>
    <scope>NUCLEOTIDE SEQUENCE</scope>
    <source>
        <strain evidence="3">MADBK_172401_WGS</strain>
        <tissue evidence="3">Digestive gland</tissue>
    </source>
</reference>
<gene>
    <name evidence="3" type="primary">mcm10</name>
    <name evidence="3" type="ORF">GWK47_031127</name>
</gene>
<dbReference type="InterPro" id="IPR040184">
    <property type="entry name" value="Mcm10"/>
</dbReference>
<evidence type="ECO:0000313" key="3">
    <source>
        <dbReference type="EMBL" id="KAG0729064.1"/>
    </source>
</evidence>
<dbReference type="GO" id="GO:0003697">
    <property type="term" value="F:single-stranded DNA binding"/>
    <property type="evidence" value="ECO:0007669"/>
    <property type="project" value="InterPro"/>
</dbReference>
<keyword evidence="4" id="KW-1185">Reference proteome</keyword>
<dbReference type="GO" id="GO:0003688">
    <property type="term" value="F:DNA replication origin binding"/>
    <property type="evidence" value="ECO:0007669"/>
    <property type="project" value="TreeGrafter"/>
</dbReference>
<dbReference type="PANTHER" id="PTHR13454:SF11">
    <property type="entry name" value="PROTEIN MCM10 HOMOLOG"/>
    <property type="match status" value="1"/>
</dbReference>
<comment type="caution">
    <text evidence="3">The sequence shown here is derived from an EMBL/GenBank/DDBJ whole genome shotgun (WGS) entry which is preliminary data.</text>
</comment>
<dbReference type="AlphaFoldDB" id="A0A8J5D1A8"/>
<sequence length="194" mass="21852">MNEPCRSFVNKSSCEFCVYHIQREYKKMSSKRAVIQSSFSRVDPKQRLQERVLGKDQVFYGGQLYTSPSLSSAPKQPKQARPNRSKDLATLNSLKIKGVAEELKAKDKVKVDIPIPKHFSEGEVSAVKEVMQKNEQLGEKLLAPTPGARHFLKYMVKEDTDKKVAAGAIRHVSAKELLAMTHEGILARKRQVSL</sequence>
<accession>A0A8J5D1A8</accession>
<feature type="region of interest" description="Disordered" evidence="1">
    <location>
        <begin position="65"/>
        <end position="85"/>
    </location>
</feature>
<dbReference type="OrthoDB" id="273123at2759"/>
<feature type="compositionally biased region" description="Polar residues" evidence="1">
    <location>
        <begin position="65"/>
        <end position="74"/>
    </location>
</feature>
<proteinExistence type="predicted"/>
<evidence type="ECO:0000313" key="4">
    <source>
        <dbReference type="Proteomes" id="UP000770661"/>
    </source>
</evidence>
<dbReference type="GO" id="GO:0043596">
    <property type="term" value="C:nuclear replication fork"/>
    <property type="evidence" value="ECO:0007669"/>
    <property type="project" value="TreeGrafter"/>
</dbReference>
<dbReference type="Proteomes" id="UP000770661">
    <property type="component" value="Unassembled WGS sequence"/>
</dbReference>
<feature type="domain" description="Zinc finger Mcm10/DnaG-type" evidence="2">
    <location>
        <begin position="2"/>
        <end position="32"/>
    </location>
</feature>
<dbReference type="EMBL" id="JACEEZ010001576">
    <property type="protein sequence ID" value="KAG0729064.1"/>
    <property type="molecule type" value="Genomic_DNA"/>
</dbReference>
<dbReference type="Pfam" id="PF09329">
    <property type="entry name" value="zf-primase"/>
    <property type="match status" value="1"/>
</dbReference>
<dbReference type="GO" id="GO:0006270">
    <property type="term" value="P:DNA replication initiation"/>
    <property type="evidence" value="ECO:0007669"/>
    <property type="project" value="InterPro"/>
</dbReference>
<protein>
    <submittedName>
        <fullName evidence="3">Protein MCM10</fullName>
    </submittedName>
</protein>
<dbReference type="PANTHER" id="PTHR13454">
    <property type="entry name" value="PROTEIN MCM10 HOMOLOG"/>
    <property type="match status" value="1"/>
</dbReference>
<name>A0A8J5D1A8_CHIOP</name>
<dbReference type="InterPro" id="IPR015408">
    <property type="entry name" value="Znf_Mcm10/DnaG"/>
</dbReference>
<evidence type="ECO:0000259" key="2">
    <source>
        <dbReference type="Pfam" id="PF09329"/>
    </source>
</evidence>
<evidence type="ECO:0000256" key="1">
    <source>
        <dbReference type="SAM" id="MobiDB-lite"/>
    </source>
</evidence>
<organism evidence="3 4">
    <name type="scientific">Chionoecetes opilio</name>
    <name type="common">Atlantic snow crab</name>
    <name type="synonym">Cancer opilio</name>
    <dbReference type="NCBI Taxonomy" id="41210"/>
    <lineage>
        <taxon>Eukaryota</taxon>
        <taxon>Metazoa</taxon>
        <taxon>Ecdysozoa</taxon>
        <taxon>Arthropoda</taxon>
        <taxon>Crustacea</taxon>
        <taxon>Multicrustacea</taxon>
        <taxon>Malacostraca</taxon>
        <taxon>Eumalacostraca</taxon>
        <taxon>Eucarida</taxon>
        <taxon>Decapoda</taxon>
        <taxon>Pleocyemata</taxon>
        <taxon>Brachyura</taxon>
        <taxon>Eubrachyura</taxon>
        <taxon>Majoidea</taxon>
        <taxon>Majidae</taxon>
        <taxon>Chionoecetes</taxon>
    </lineage>
</organism>